<reference evidence="1" key="1">
    <citation type="submission" date="2023-09" db="UniProtKB">
        <authorList>
            <consortium name="Ensembl"/>
        </authorList>
    </citation>
    <scope>IDENTIFICATION</scope>
</reference>
<dbReference type="AlphaFoldDB" id="A0A8C0X908"/>
<protein>
    <submittedName>
        <fullName evidence="1">Uncharacterized protein</fullName>
    </submittedName>
</protein>
<sequence>IAHLTITTKQAETKANHHLWTAIENIRNQKQIVNIFKVFCNHKAVSGC</sequence>
<name>A0A8C0X908_CASCN</name>
<accession>A0A8C0X908</accession>
<dbReference type="Ensembl" id="ENSCCNT00000029554.1">
    <property type="protein sequence ID" value="ENSCCNP00000023110.1"/>
    <property type="gene ID" value="ENSCCNG00000022723.1"/>
</dbReference>
<evidence type="ECO:0000313" key="1">
    <source>
        <dbReference type="Ensembl" id="ENSCCNP00000023110.1"/>
    </source>
</evidence>
<organism evidence="1">
    <name type="scientific">Castor canadensis</name>
    <name type="common">American beaver</name>
    <dbReference type="NCBI Taxonomy" id="51338"/>
    <lineage>
        <taxon>Eukaryota</taxon>
        <taxon>Metazoa</taxon>
        <taxon>Chordata</taxon>
        <taxon>Craniata</taxon>
        <taxon>Vertebrata</taxon>
        <taxon>Euteleostomi</taxon>
        <taxon>Mammalia</taxon>
        <taxon>Eutheria</taxon>
        <taxon>Euarchontoglires</taxon>
        <taxon>Glires</taxon>
        <taxon>Rodentia</taxon>
        <taxon>Castorimorpha</taxon>
        <taxon>Castoridae</taxon>
        <taxon>Castor</taxon>
    </lineage>
</organism>
<proteinExistence type="predicted"/>